<accession>W9YK98</accession>
<dbReference type="GeneID" id="19167307"/>
<dbReference type="AlphaFoldDB" id="W9YK98"/>
<reference evidence="2 3" key="1">
    <citation type="submission" date="2013-03" db="EMBL/GenBank/DDBJ databases">
        <title>The Genome Sequence of Capronia epimyces CBS 606.96.</title>
        <authorList>
            <consortium name="The Broad Institute Genomics Platform"/>
            <person name="Cuomo C."/>
            <person name="de Hoog S."/>
            <person name="Gorbushina A."/>
            <person name="Walker B."/>
            <person name="Young S.K."/>
            <person name="Zeng Q."/>
            <person name="Gargeya S."/>
            <person name="Fitzgerald M."/>
            <person name="Haas B."/>
            <person name="Abouelleil A."/>
            <person name="Allen A.W."/>
            <person name="Alvarado L."/>
            <person name="Arachchi H.M."/>
            <person name="Berlin A.M."/>
            <person name="Chapman S.B."/>
            <person name="Gainer-Dewar J."/>
            <person name="Goldberg J."/>
            <person name="Griggs A."/>
            <person name="Gujja S."/>
            <person name="Hansen M."/>
            <person name="Howarth C."/>
            <person name="Imamovic A."/>
            <person name="Ireland A."/>
            <person name="Larimer J."/>
            <person name="McCowan C."/>
            <person name="Murphy C."/>
            <person name="Pearson M."/>
            <person name="Poon T.W."/>
            <person name="Priest M."/>
            <person name="Roberts A."/>
            <person name="Saif S."/>
            <person name="Shea T."/>
            <person name="Sisk P."/>
            <person name="Sykes S."/>
            <person name="Wortman J."/>
            <person name="Nusbaum C."/>
            <person name="Birren B."/>
        </authorList>
    </citation>
    <scope>NUCLEOTIDE SEQUENCE [LARGE SCALE GENOMIC DNA]</scope>
    <source>
        <strain evidence="2 3">CBS 606.96</strain>
    </source>
</reference>
<comment type="caution">
    <text evidence="2">The sequence shown here is derived from an EMBL/GenBank/DDBJ whole genome shotgun (WGS) entry which is preliminary data.</text>
</comment>
<dbReference type="HOGENOM" id="CLU_1366083_0_0_1"/>
<proteinExistence type="predicted"/>
<dbReference type="EMBL" id="AMGY01000002">
    <property type="protein sequence ID" value="EXJ90110.1"/>
    <property type="molecule type" value="Genomic_DNA"/>
</dbReference>
<dbReference type="RefSeq" id="XP_007731507.1">
    <property type="nucleotide sequence ID" value="XM_007733317.1"/>
</dbReference>
<evidence type="ECO:0000313" key="3">
    <source>
        <dbReference type="Proteomes" id="UP000019478"/>
    </source>
</evidence>
<feature type="compositionally biased region" description="Basic and acidic residues" evidence="1">
    <location>
        <begin position="170"/>
        <end position="182"/>
    </location>
</feature>
<feature type="region of interest" description="Disordered" evidence="1">
    <location>
        <begin position="73"/>
        <end position="111"/>
    </location>
</feature>
<evidence type="ECO:0000256" key="1">
    <source>
        <dbReference type="SAM" id="MobiDB-lite"/>
    </source>
</evidence>
<feature type="region of interest" description="Disordered" evidence="1">
    <location>
        <begin position="169"/>
        <end position="200"/>
    </location>
</feature>
<evidence type="ECO:0000313" key="2">
    <source>
        <dbReference type="EMBL" id="EXJ90110.1"/>
    </source>
</evidence>
<gene>
    <name evidence="2" type="ORF">A1O3_03179</name>
</gene>
<feature type="compositionally biased region" description="Basic and acidic residues" evidence="1">
    <location>
        <begin position="191"/>
        <end position="200"/>
    </location>
</feature>
<organism evidence="2 3">
    <name type="scientific">Capronia epimyces CBS 606.96</name>
    <dbReference type="NCBI Taxonomy" id="1182542"/>
    <lineage>
        <taxon>Eukaryota</taxon>
        <taxon>Fungi</taxon>
        <taxon>Dikarya</taxon>
        <taxon>Ascomycota</taxon>
        <taxon>Pezizomycotina</taxon>
        <taxon>Eurotiomycetes</taxon>
        <taxon>Chaetothyriomycetidae</taxon>
        <taxon>Chaetothyriales</taxon>
        <taxon>Herpotrichiellaceae</taxon>
        <taxon>Capronia</taxon>
    </lineage>
</organism>
<protein>
    <submittedName>
        <fullName evidence="2">Uncharacterized protein</fullName>
    </submittedName>
</protein>
<keyword evidence="3" id="KW-1185">Reference proteome</keyword>
<sequence length="200" mass="22711">MAGEGRKRKKARFRSPIMELDYSITITPTQTSQLGVRDEGYLRAARVELRDKMDGIFRAGELRPSYLGALWASEQNMEPDGTLRSPRSNDPPPFPQDGAPDAEKPHWTAVNRPRAEVAPAWYQGELRKANAISIREKVSNREKAGSCPWTVKTQWRKAVNGRLLAKQTRRAFDNDGQRAEARRVRKALRKSARDGEGNRR</sequence>
<dbReference type="Proteomes" id="UP000019478">
    <property type="component" value="Unassembled WGS sequence"/>
</dbReference>
<name>W9YK98_9EURO</name>